<organism evidence="3 4">
    <name type="scientific">Cryptolaemus montrouzieri</name>
    <dbReference type="NCBI Taxonomy" id="559131"/>
    <lineage>
        <taxon>Eukaryota</taxon>
        <taxon>Metazoa</taxon>
        <taxon>Ecdysozoa</taxon>
        <taxon>Arthropoda</taxon>
        <taxon>Hexapoda</taxon>
        <taxon>Insecta</taxon>
        <taxon>Pterygota</taxon>
        <taxon>Neoptera</taxon>
        <taxon>Endopterygota</taxon>
        <taxon>Coleoptera</taxon>
        <taxon>Polyphaga</taxon>
        <taxon>Cucujiformia</taxon>
        <taxon>Coccinelloidea</taxon>
        <taxon>Coccinellidae</taxon>
        <taxon>Scymninae</taxon>
        <taxon>Scymnini</taxon>
        <taxon>Cryptolaemus</taxon>
    </lineage>
</organism>
<feature type="region of interest" description="Disordered" evidence="2">
    <location>
        <begin position="713"/>
        <end position="749"/>
    </location>
</feature>
<accession>A0ABD2MT60</accession>
<evidence type="ECO:0000313" key="4">
    <source>
        <dbReference type="Proteomes" id="UP001516400"/>
    </source>
</evidence>
<feature type="region of interest" description="Disordered" evidence="2">
    <location>
        <begin position="431"/>
        <end position="452"/>
    </location>
</feature>
<gene>
    <name evidence="3" type="ORF">HHI36_008643</name>
</gene>
<feature type="coiled-coil region" evidence="1">
    <location>
        <begin position="108"/>
        <end position="149"/>
    </location>
</feature>
<feature type="coiled-coil region" evidence="1">
    <location>
        <begin position="237"/>
        <end position="305"/>
    </location>
</feature>
<dbReference type="AlphaFoldDB" id="A0ABD2MT60"/>
<evidence type="ECO:0000313" key="3">
    <source>
        <dbReference type="EMBL" id="KAL3269579.1"/>
    </source>
</evidence>
<keyword evidence="1" id="KW-0175">Coiled coil</keyword>
<feature type="compositionally biased region" description="Basic and acidic residues" evidence="2">
    <location>
        <begin position="442"/>
        <end position="452"/>
    </location>
</feature>
<sequence>MKIMKMRKQLKKLETMKKLNLDDSEVKKLLTDIAEFSKDGKQEKTDKNIIINDEHLDVKSEKNQEESLNINDFISSSNISMDKWNALESKFMEELGGMNYDSYESPYMDEEESNLMEHEDKYENLQEKMEKILKDANKKEEKVTDTEKSLTEINNPIGQGTKESEDEIVFLESCVERIEEMNMRNISDGAVEGRKLQKEKMFSVPSAVNIEEKVEKTAEIENFENIAQDVEVTIQNIGETNENIEELTMDVEETNENNDAITENIVENILIEETTENIEEITENIEEITENCDEITENFEITEDVEVTIGNVEGISESLEIIENVTINSKEKSDNTEEKQINPVGNVENAKDNIEKTNMNSESKTNKHIPEGERQTEKELEQIELITDNPSIEEFNELHLNADQNRKNQHALILESSETEQVSLEHKLVFPESHSSKSCQTKRRDSKSPIKPMEADFKRKIIVLLEKHSLTEEMIQRRKNGEHSVESNLADIEVELSTKGKSVEVLEIEKENIQSNKIMLLDNIGLEGESTSLKISGQNHVNNRCRKTLLDNKYEVYAEKVESSRENYDKTRTDITNEEMFHRNITNNCESGSKEEDLCCSLESTHNERGLFILRTLIKSIEDNISQSSKKNYSIDLSQAENTHTRKRKLNEDRCDISNNNLDDTVSKKLRIKNTSTTLVPNKTVSTSKKKKIEERKEIPDISSEENFVLPLSPAESEPCIEQKRDAEIVQTPSRRQSGLKSDDSRKKDEISLVTKKSTVCKNNTENKNSAKQRYSSEDLYKPRMLLRRSAKGSKILDPIFYF</sequence>
<name>A0ABD2MT60_9CUCU</name>
<comment type="caution">
    <text evidence="3">The sequence shown here is derived from an EMBL/GenBank/DDBJ whole genome shotgun (WGS) entry which is preliminary data.</text>
</comment>
<reference evidence="3 4" key="1">
    <citation type="journal article" date="2021" name="BMC Biol.">
        <title>Horizontally acquired antibacterial genes associated with adaptive radiation of ladybird beetles.</title>
        <authorList>
            <person name="Li H.S."/>
            <person name="Tang X.F."/>
            <person name="Huang Y.H."/>
            <person name="Xu Z.Y."/>
            <person name="Chen M.L."/>
            <person name="Du X.Y."/>
            <person name="Qiu B.Y."/>
            <person name="Chen P.T."/>
            <person name="Zhang W."/>
            <person name="Slipinski A."/>
            <person name="Escalona H.E."/>
            <person name="Waterhouse R.M."/>
            <person name="Zwick A."/>
            <person name="Pang H."/>
        </authorList>
    </citation>
    <scope>NUCLEOTIDE SEQUENCE [LARGE SCALE GENOMIC DNA]</scope>
    <source>
        <strain evidence="3">SYSU2018</strain>
    </source>
</reference>
<evidence type="ECO:0000256" key="2">
    <source>
        <dbReference type="SAM" id="MobiDB-lite"/>
    </source>
</evidence>
<keyword evidence="4" id="KW-1185">Reference proteome</keyword>
<proteinExistence type="predicted"/>
<dbReference type="EMBL" id="JABFTP020000021">
    <property type="protein sequence ID" value="KAL3269579.1"/>
    <property type="molecule type" value="Genomic_DNA"/>
</dbReference>
<dbReference type="Proteomes" id="UP001516400">
    <property type="component" value="Unassembled WGS sequence"/>
</dbReference>
<feature type="compositionally biased region" description="Polar residues" evidence="2">
    <location>
        <begin position="731"/>
        <end position="740"/>
    </location>
</feature>
<protein>
    <submittedName>
        <fullName evidence="3">Uncharacterized protein</fullName>
    </submittedName>
</protein>
<feature type="region of interest" description="Disordered" evidence="2">
    <location>
        <begin position="345"/>
        <end position="377"/>
    </location>
</feature>
<feature type="compositionally biased region" description="Basic and acidic residues" evidence="2">
    <location>
        <begin position="364"/>
        <end position="377"/>
    </location>
</feature>
<evidence type="ECO:0000256" key="1">
    <source>
        <dbReference type="SAM" id="Coils"/>
    </source>
</evidence>